<reference evidence="15 16" key="1">
    <citation type="journal article" date="2011" name="J. Bacteriol.">
        <title>Genome sequence of the nonpathogenic Listeria monocytogenes serovar 4a strain M7.</title>
        <authorList>
            <person name="Chen J."/>
            <person name="Xia Y."/>
            <person name="Cheng C."/>
            <person name="Fang C."/>
            <person name="Shan Y."/>
            <person name="Jin G."/>
            <person name="Fang W."/>
        </authorList>
    </citation>
    <scope>NUCLEOTIDE SEQUENCE [LARGE SCALE GENOMIC DNA]</scope>
    <source>
        <strain evidence="15 16">M7</strain>
    </source>
</reference>
<dbReference type="SUPFAM" id="SSF54675">
    <property type="entry name" value="Nicotinate/Quinolinate PRTase N-terminal domain-like"/>
    <property type="match status" value="1"/>
</dbReference>
<dbReference type="GO" id="GO:0004514">
    <property type="term" value="F:nicotinate-nucleotide diphosphorylase (carboxylating) activity"/>
    <property type="evidence" value="ECO:0007669"/>
    <property type="project" value="UniProtKB-EC"/>
</dbReference>
<organism evidence="15 16">
    <name type="scientific">Listeria monocytogenes serotype 4a (strain M7)</name>
    <dbReference type="NCBI Taxonomy" id="1030009"/>
    <lineage>
        <taxon>Bacteria</taxon>
        <taxon>Bacillati</taxon>
        <taxon>Bacillota</taxon>
        <taxon>Bacilli</taxon>
        <taxon>Bacillales</taxon>
        <taxon>Listeriaceae</taxon>
        <taxon>Listeria</taxon>
    </lineage>
</organism>
<comment type="function">
    <text evidence="1">Involved in the catabolism of quinolinic acid (QA).</text>
</comment>
<dbReference type="SUPFAM" id="SSF51690">
    <property type="entry name" value="Nicotinate/Quinolinate PRTase C-terminal domain-like"/>
    <property type="match status" value="1"/>
</dbReference>
<dbReference type="Gene3D" id="3.90.1170.20">
    <property type="entry name" value="Quinolinate phosphoribosyl transferase, N-terminal domain"/>
    <property type="match status" value="1"/>
</dbReference>
<keyword evidence="7 12" id="KW-0328">Glycosyltransferase</keyword>
<dbReference type="FunFam" id="3.90.1170.20:FF:000001">
    <property type="entry name" value="Nicotinate-nucleotide diphosphorylase (Carboxylating)"/>
    <property type="match status" value="1"/>
</dbReference>
<protein>
    <recommendedName>
        <fullName evidence="11">Probable nicotinate-nucleotide pyrophosphorylase [carboxylating]</fullName>
        <ecNumber evidence="5">2.4.2.19</ecNumber>
    </recommendedName>
    <alternativeName>
        <fullName evidence="9">Quinolinate phosphoribosyltransferase [decarboxylating]</fullName>
    </alternativeName>
</protein>
<dbReference type="FunFam" id="3.20.20.70:FF:000030">
    <property type="entry name" value="Nicotinate-nucleotide pyrophosphorylase, carboxylating"/>
    <property type="match status" value="1"/>
</dbReference>
<dbReference type="EMBL" id="CP002816">
    <property type="protein sequence ID" value="AEH93117.1"/>
    <property type="molecule type" value="Genomic_DNA"/>
</dbReference>
<evidence type="ECO:0000256" key="5">
    <source>
        <dbReference type="ARBA" id="ARBA00011944"/>
    </source>
</evidence>
<dbReference type="GO" id="GO:0009435">
    <property type="term" value="P:NAD+ biosynthetic process"/>
    <property type="evidence" value="ECO:0007669"/>
    <property type="project" value="UniProtKB-UniPathway"/>
</dbReference>
<evidence type="ECO:0000256" key="7">
    <source>
        <dbReference type="ARBA" id="ARBA00022676"/>
    </source>
</evidence>
<dbReference type="Pfam" id="PF02749">
    <property type="entry name" value="QRPTase_N"/>
    <property type="match status" value="1"/>
</dbReference>
<evidence type="ECO:0000256" key="12">
    <source>
        <dbReference type="PIRNR" id="PIRNR006250"/>
    </source>
</evidence>
<evidence type="ECO:0000256" key="8">
    <source>
        <dbReference type="ARBA" id="ARBA00022679"/>
    </source>
</evidence>
<dbReference type="UniPathway" id="UPA00253">
    <property type="reaction ID" value="UER00331"/>
</dbReference>
<evidence type="ECO:0000256" key="6">
    <source>
        <dbReference type="ARBA" id="ARBA00022642"/>
    </source>
</evidence>
<dbReference type="Pfam" id="PF01729">
    <property type="entry name" value="QRPTase_C"/>
    <property type="match status" value="1"/>
</dbReference>
<dbReference type="GO" id="GO:0005737">
    <property type="term" value="C:cytoplasm"/>
    <property type="evidence" value="ECO:0007669"/>
    <property type="project" value="TreeGrafter"/>
</dbReference>
<dbReference type="InterPro" id="IPR027277">
    <property type="entry name" value="NadC/ModD"/>
</dbReference>
<evidence type="ECO:0000259" key="13">
    <source>
        <dbReference type="Pfam" id="PF01729"/>
    </source>
</evidence>
<comment type="catalytic activity">
    <reaction evidence="10">
        <text>nicotinate beta-D-ribonucleotide + CO2 + diphosphate = quinolinate + 5-phospho-alpha-D-ribose 1-diphosphate + 2 H(+)</text>
        <dbReference type="Rhea" id="RHEA:12733"/>
        <dbReference type="ChEBI" id="CHEBI:15378"/>
        <dbReference type="ChEBI" id="CHEBI:16526"/>
        <dbReference type="ChEBI" id="CHEBI:29959"/>
        <dbReference type="ChEBI" id="CHEBI:33019"/>
        <dbReference type="ChEBI" id="CHEBI:57502"/>
        <dbReference type="ChEBI" id="CHEBI:58017"/>
        <dbReference type="EC" id="2.4.2.19"/>
    </reaction>
</comment>
<comment type="subunit">
    <text evidence="4">Hexamer formed by 3 homodimers.</text>
</comment>
<keyword evidence="6" id="KW-0662">Pyridine nucleotide biosynthesis</keyword>
<dbReference type="AlphaFoldDB" id="A0A0E0UXD3"/>
<dbReference type="PATRIC" id="fig|1030009.3.peg.2100"/>
<dbReference type="InterPro" id="IPR037128">
    <property type="entry name" value="Quinolinate_PRibosylTase_N_sf"/>
</dbReference>
<name>A0A0E0UXD3_LISMM</name>
<dbReference type="PANTHER" id="PTHR32179:SF3">
    <property type="entry name" value="NICOTINATE-NUCLEOTIDE PYROPHOSPHORYLASE [CARBOXYLATING]"/>
    <property type="match status" value="1"/>
</dbReference>
<dbReference type="InterPro" id="IPR036068">
    <property type="entry name" value="Nicotinate_pribotase-like_C"/>
</dbReference>
<dbReference type="InterPro" id="IPR022412">
    <property type="entry name" value="Quinolinate_PRibosylTrfase_N"/>
</dbReference>
<dbReference type="PANTHER" id="PTHR32179">
    <property type="entry name" value="NICOTINATE-NUCLEOTIDE PYROPHOSPHORYLASE [CARBOXYLATING]"/>
    <property type="match status" value="1"/>
</dbReference>
<evidence type="ECO:0000256" key="4">
    <source>
        <dbReference type="ARBA" id="ARBA00011218"/>
    </source>
</evidence>
<dbReference type="RefSeq" id="WP_012581007.1">
    <property type="nucleotide sequence ID" value="NC_017537.1"/>
</dbReference>
<sequence>MNSILMNQAIQAFLLEDIGQYDLSAETVFPRDTMGEGVFLAKETGILCGISIPPKVYELLGGNIQFEAYKKDGDWVQKGDIIAAVTAPVRTLLSGERVILNLMQRMSGIASQTNFAIKQLDDSAIRICDTRKTAPGLRPFDKYAVQTGGGFNHRNGLYDGVMLKDNHIAFSGGITSAVSTVREKLGHMIKIEVETETAEQVKEAVQAGADIIMFDNRTPEEIKQLVKLVPPHITTEISGNVTLENIHRYKGSGANYISLGSLTHSVRAFDISFNSKGGIKA</sequence>
<dbReference type="Gene3D" id="3.20.20.70">
    <property type="entry name" value="Aldolase class I"/>
    <property type="match status" value="1"/>
</dbReference>
<dbReference type="NCBIfam" id="TIGR00078">
    <property type="entry name" value="nadC"/>
    <property type="match status" value="1"/>
</dbReference>
<dbReference type="InterPro" id="IPR013785">
    <property type="entry name" value="Aldolase_TIM"/>
</dbReference>
<evidence type="ECO:0000256" key="10">
    <source>
        <dbReference type="ARBA" id="ARBA00047445"/>
    </source>
</evidence>
<proteinExistence type="inferred from homology"/>
<dbReference type="InterPro" id="IPR004393">
    <property type="entry name" value="NadC"/>
</dbReference>
<comment type="pathway">
    <text evidence="2">Cofactor biosynthesis; NAD(+) biosynthesis; nicotinate D-ribonucleotide from quinolinate: step 1/1.</text>
</comment>
<dbReference type="EC" id="2.4.2.19" evidence="5"/>
<keyword evidence="8 12" id="KW-0808">Transferase</keyword>
<evidence type="ECO:0000256" key="2">
    <source>
        <dbReference type="ARBA" id="ARBA00004893"/>
    </source>
</evidence>
<gene>
    <name evidence="15" type="primary">nadC</name>
    <name evidence="15" type="ordered locus">LMM7_2112</name>
</gene>
<evidence type="ECO:0000259" key="14">
    <source>
        <dbReference type="Pfam" id="PF02749"/>
    </source>
</evidence>
<dbReference type="InterPro" id="IPR002638">
    <property type="entry name" value="Quinolinate_PRibosylTrfase_C"/>
</dbReference>
<evidence type="ECO:0000256" key="11">
    <source>
        <dbReference type="ARBA" id="ARBA00069173"/>
    </source>
</evidence>
<dbReference type="HOGENOM" id="CLU_039622_0_1_9"/>
<feature type="domain" description="Quinolinate phosphoribosyl transferase C-terminal" evidence="13">
    <location>
        <begin position="109"/>
        <end position="273"/>
    </location>
</feature>
<dbReference type="GO" id="GO:0034213">
    <property type="term" value="P:quinolinate catabolic process"/>
    <property type="evidence" value="ECO:0007669"/>
    <property type="project" value="TreeGrafter"/>
</dbReference>
<feature type="domain" description="Quinolinate phosphoribosyl transferase N-terminal" evidence="14">
    <location>
        <begin position="22"/>
        <end position="107"/>
    </location>
</feature>
<comment type="similarity">
    <text evidence="3 12">Belongs to the NadC/ModD family.</text>
</comment>
<dbReference type="KEGG" id="lmq:LMM7_2112"/>
<dbReference type="Proteomes" id="UP000000486">
    <property type="component" value="Chromosome"/>
</dbReference>
<dbReference type="PIRSF" id="PIRSF006250">
    <property type="entry name" value="NadC_ModD"/>
    <property type="match status" value="1"/>
</dbReference>
<evidence type="ECO:0000313" key="16">
    <source>
        <dbReference type="Proteomes" id="UP000000486"/>
    </source>
</evidence>
<evidence type="ECO:0000256" key="1">
    <source>
        <dbReference type="ARBA" id="ARBA00003237"/>
    </source>
</evidence>
<evidence type="ECO:0000256" key="9">
    <source>
        <dbReference type="ARBA" id="ARBA00033102"/>
    </source>
</evidence>
<evidence type="ECO:0000256" key="3">
    <source>
        <dbReference type="ARBA" id="ARBA00009400"/>
    </source>
</evidence>
<dbReference type="CDD" id="cd01572">
    <property type="entry name" value="QPRTase"/>
    <property type="match status" value="1"/>
</dbReference>
<accession>A0A0E0UXD3</accession>
<evidence type="ECO:0000313" key="15">
    <source>
        <dbReference type="EMBL" id="AEH93117.1"/>
    </source>
</evidence>